<reference evidence="4" key="1">
    <citation type="submission" date="2016-10" db="EMBL/GenBank/DDBJ databases">
        <authorList>
            <person name="Varghese N."/>
            <person name="Submissions S."/>
        </authorList>
    </citation>
    <scope>NUCLEOTIDE SEQUENCE [LARGE SCALE GENOMIC DNA]</scope>
    <source>
        <strain evidence="4">CGMCC 1.10121</strain>
    </source>
</reference>
<dbReference type="AlphaFoldDB" id="A0A1H8VT35"/>
<gene>
    <name evidence="3" type="ORF">SAMN04487948_11952</name>
</gene>
<dbReference type="Gene3D" id="2.40.50.140">
    <property type="entry name" value="Nucleic acid-binding proteins"/>
    <property type="match status" value="1"/>
</dbReference>
<keyword evidence="4" id="KW-1185">Reference proteome</keyword>
<name>A0A1H8VT35_9EURY</name>
<feature type="domain" description="TRAM" evidence="2">
    <location>
        <begin position="77"/>
        <end position="136"/>
    </location>
</feature>
<dbReference type="PROSITE" id="PS50926">
    <property type="entry name" value="TRAM"/>
    <property type="match status" value="1"/>
</dbReference>
<evidence type="ECO:0000313" key="4">
    <source>
        <dbReference type="Proteomes" id="UP000199126"/>
    </source>
</evidence>
<feature type="region of interest" description="Disordered" evidence="1">
    <location>
        <begin position="50"/>
        <end position="81"/>
    </location>
</feature>
<dbReference type="Proteomes" id="UP000199126">
    <property type="component" value="Unassembled WGS sequence"/>
</dbReference>
<evidence type="ECO:0000259" key="2">
    <source>
        <dbReference type="PROSITE" id="PS50926"/>
    </source>
</evidence>
<dbReference type="EMBL" id="FODV01000019">
    <property type="protein sequence ID" value="SEP18566.1"/>
    <property type="molecule type" value="Genomic_DNA"/>
</dbReference>
<organism evidence="3 4">
    <name type="scientific">Halogranum amylolyticum</name>
    <dbReference type="NCBI Taxonomy" id="660520"/>
    <lineage>
        <taxon>Archaea</taxon>
        <taxon>Methanobacteriati</taxon>
        <taxon>Methanobacteriota</taxon>
        <taxon>Stenosarchaea group</taxon>
        <taxon>Halobacteria</taxon>
        <taxon>Halobacteriales</taxon>
        <taxon>Haloferacaceae</taxon>
    </lineage>
</organism>
<evidence type="ECO:0000313" key="3">
    <source>
        <dbReference type="EMBL" id="SEP18566.1"/>
    </source>
</evidence>
<dbReference type="InterPro" id="IPR012340">
    <property type="entry name" value="NA-bd_OB-fold"/>
</dbReference>
<dbReference type="OrthoDB" id="28569at2157"/>
<dbReference type="InterPro" id="IPR002792">
    <property type="entry name" value="TRAM_dom"/>
</dbReference>
<dbReference type="SUPFAM" id="SSF50249">
    <property type="entry name" value="Nucleic acid-binding proteins"/>
    <property type="match status" value="1"/>
</dbReference>
<sequence>MVDIPDSLQCLVTASVTEQAGSYRIEIPREEVERGELNAGEFYRVGVLTHTGASSPSESPDTDIAPNATPQEPQVPPVDEGEVREVTIETLGEKGDGIAKVERGYIIIVDGGQPGETVTVNVHTVRQNVAFAEIVADDS</sequence>
<evidence type="ECO:0000256" key="1">
    <source>
        <dbReference type="SAM" id="MobiDB-lite"/>
    </source>
</evidence>
<accession>A0A1H8VT35</accession>
<dbReference type="Pfam" id="PF01938">
    <property type="entry name" value="TRAM"/>
    <property type="match status" value="1"/>
</dbReference>
<proteinExistence type="predicted"/>
<protein>
    <submittedName>
        <fullName evidence="3">Predicted RNA-binding protein, contains TRAM domain</fullName>
    </submittedName>
</protein>